<evidence type="ECO:0000256" key="1">
    <source>
        <dbReference type="ARBA" id="ARBA00004651"/>
    </source>
</evidence>
<evidence type="ECO:0000256" key="6">
    <source>
        <dbReference type="SAM" id="MobiDB-lite"/>
    </source>
</evidence>
<evidence type="ECO:0000259" key="7">
    <source>
        <dbReference type="Pfam" id="PF00482"/>
    </source>
</evidence>
<comment type="subcellular location">
    <subcellularLocation>
        <location evidence="1">Cell membrane</location>
        <topology evidence="1">Multi-pass membrane protein</topology>
    </subcellularLocation>
</comment>
<keyword evidence="4" id="KW-1133">Transmembrane helix</keyword>
<feature type="region of interest" description="Disordered" evidence="6">
    <location>
        <begin position="35"/>
        <end position="70"/>
    </location>
</feature>
<dbReference type="EMBL" id="CP101987">
    <property type="protein sequence ID" value="UUI70904.1"/>
    <property type="molecule type" value="Genomic_DNA"/>
</dbReference>
<evidence type="ECO:0000256" key="4">
    <source>
        <dbReference type="ARBA" id="ARBA00022989"/>
    </source>
</evidence>
<gene>
    <name evidence="8" type="ORF">NP048_14045</name>
</gene>
<feature type="domain" description="Type II secretion system protein GspF" evidence="7">
    <location>
        <begin position="83"/>
        <end position="194"/>
    </location>
</feature>
<dbReference type="PANTHER" id="PTHR35007:SF4">
    <property type="entry name" value="CONSERVED TRANSMEMBRANE PROTEIN-RELATED"/>
    <property type="match status" value="1"/>
</dbReference>
<dbReference type="Proteomes" id="UP001316384">
    <property type="component" value="Chromosome"/>
</dbReference>
<keyword evidence="5" id="KW-0472">Membrane</keyword>
<evidence type="ECO:0000313" key="9">
    <source>
        <dbReference type="Proteomes" id="UP001316384"/>
    </source>
</evidence>
<evidence type="ECO:0000313" key="8">
    <source>
        <dbReference type="EMBL" id="UUI70904.1"/>
    </source>
</evidence>
<evidence type="ECO:0000256" key="3">
    <source>
        <dbReference type="ARBA" id="ARBA00022692"/>
    </source>
</evidence>
<dbReference type="Pfam" id="PF00482">
    <property type="entry name" value="T2SSF"/>
    <property type="match status" value="1"/>
</dbReference>
<keyword evidence="3" id="KW-0812">Transmembrane</keyword>
<keyword evidence="9" id="KW-1185">Reference proteome</keyword>
<dbReference type="RefSeq" id="WP_227576239.1">
    <property type="nucleotide sequence ID" value="NZ_CP101987.1"/>
</dbReference>
<protein>
    <submittedName>
        <fullName evidence="8">Type II secretion system F family protein</fullName>
    </submittedName>
</protein>
<sequence>MSAVVGVLVGLAVLALTGPAPRRGGVDAVSVGAGRFRGTARPGRSAGPGRSLLPRGPRARRRTAAGGARGDRTDLAGVLHAVAAQVRAGVPPGAAWAGVLGAPVEGQVPDVETVAAAVDGGAPASSAPRARVRAVVAGARVAAETGAPLADVLEHLAEAVTADAEQAGELEAALAGPRATARVLTSLPVLGLLVGSAMGARPWQVLTDGGLGSALGVTGIALVVAGRLWVGALLRRAGTP</sequence>
<proteinExistence type="predicted"/>
<keyword evidence="2" id="KW-1003">Cell membrane</keyword>
<dbReference type="PANTHER" id="PTHR35007">
    <property type="entry name" value="INTEGRAL MEMBRANE PROTEIN-RELATED"/>
    <property type="match status" value="1"/>
</dbReference>
<evidence type="ECO:0000256" key="5">
    <source>
        <dbReference type="ARBA" id="ARBA00023136"/>
    </source>
</evidence>
<evidence type="ECO:0000256" key="2">
    <source>
        <dbReference type="ARBA" id="ARBA00022475"/>
    </source>
</evidence>
<reference evidence="8 9" key="1">
    <citation type="submission" date="2022-07" db="EMBL/GenBank/DDBJ databases">
        <title>Novel species in genus cellulomonas.</title>
        <authorList>
            <person name="Ye L."/>
        </authorList>
    </citation>
    <scope>NUCLEOTIDE SEQUENCE [LARGE SCALE GENOMIC DNA]</scope>
    <source>
        <strain evidence="9">zg-B89</strain>
    </source>
</reference>
<feature type="compositionally biased region" description="Low complexity" evidence="6">
    <location>
        <begin position="47"/>
        <end position="56"/>
    </location>
</feature>
<organism evidence="8 9">
    <name type="scientific">Cellulomonas xiejunii</name>
    <dbReference type="NCBI Taxonomy" id="2968083"/>
    <lineage>
        <taxon>Bacteria</taxon>
        <taxon>Bacillati</taxon>
        <taxon>Actinomycetota</taxon>
        <taxon>Actinomycetes</taxon>
        <taxon>Micrococcales</taxon>
        <taxon>Cellulomonadaceae</taxon>
        <taxon>Cellulomonas</taxon>
    </lineage>
</organism>
<accession>A0ABY5KKR8</accession>
<dbReference type="InterPro" id="IPR018076">
    <property type="entry name" value="T2SS_GspF_dom"/>
</dbReference>
<name>A0ABY5KKR8_9CELL</name>